<organism evidence="1 2">
    <name type="scientific">Frigoriflavimonas asaccharolytica</name>
    <dbReference type="NCBI Taxonomy" id="2735899"/>
    <lineage>
        <taxon>Bacteria</taxon>
        <taxon>Pseudomonadati</taxon>
        <taxon>Bacteroidota</taxon>
        <taxon>Flavobacteriia</taxon>
        <taxon>Flavobacteriales</taxon>
        <taxon>Weeksellaceae</taxon>
        <taxon>Frigoriflavimonas</taxon>
    </lineage>
</organism>
<keyword evidence="2" id="KW-1185">Reference proteome</keyword>
<reference evidence="1" key="1">
    <citation type="submission" date="2020-05" db="EMBL/GenBank/DDBJ databases">
        <title>Genomic Encyclopedia of Type Strains, Phase IV (KMG-V): Genome sequencing to study the core and pangenomes of soil and plant-associated prokaryotes.</title>
        <authorList>
            <person name="Whitman W."/>
        </authorList>
    </citation>
    <scope>NUCLEOTIDE SEQUENCE</scope>
    <source>
        <strain evidence="1">16F</strain>
    </source>
</reference>
<evidence type="ECO:0000313" key="2">
    <source>
        <dbReference type="Proteomes" id="UP000610746"/>
    </source>
</evidence>
<dbReference type="Proteomes" id="UP000610746">
    <property type="component" value="Unassembled WGS sequence"/>
</dbReference>
<sequence>MHLFIFFKIYICTVNFKNFIVSIISCVFLLSMVEGKSGDYLSYQNSFKAATSQNFKSKPQLEKNFKKNHLVIQDSSNNFIFESLDDFSILDNFSNSIGFSTADFSLFCKALDPSKNLVSKSVFANAELHPVKTYILIESFRI</sequence>
<evidence type="ECO:0000313" key="1">
    <source>
        <dbReference type="EMBL" id="NRS91513.1"/>
    </source>
</evidence>
<dbReference type="AlphaFoldDB" id="A0A8J8G4X7"/>
<proteinExistence type="predicted"/>
<comment type="caution">
    <text evidence="1">The sequence shown here is derived from an EMBL/GenBank/DDBJ whole genome shotgun (WGS) entry which is preliminary data.</text>
</comment>
<accession>A0A8J8G4X7</accession>
<name>A0A8J8G4X7_9FLAO</name>
<dbReference type="EMBL" id="JABSNO010000003">
    <property type="protein sequence ID" value="NRS91513.1"/>
    <property type="molecule type" value="Genomic_DNA"/>
</dbReference>
<gene>
    <name evidence="1" type="ORF">HNQ03_000580</name>
</gene>
<protein>
    <submittedName>
        <fullName evidence="1">Uncharacterized protein</fullName>
    </submittedName>
</protein>